<proteinExistence type="predicted"/>
<sequence>MSVTAVLTTGLRAGCGAAVARPSCRLAAGQLRRPTPARKVLTQWLSVRHLVAARSEAINTNLQLHFTDKEPPVCSVLNEDQRGQLDLVSSGQGDLIRSSTGDSNGRRCNPLAILMAWMAAKDVHLQRYQKLYLDQGFDVLTVKTHLLQFALPKKDDQHVAEKVLDFLLENPSYTNLVVHAFSVGGYQMGEILARMGMSGSRYTNLLPRFKAQVYDSLVEYTGAAVGFSKVFAKDPRLQKILELVFKIQAAVLYPVSTVHHKAASEAVHDSVLTCPVLLFGSRKDNVSSLDDIADLANEWRQKGLDVSLCAFDDSKHVQHIAKYPEQYTNEVIRLLRKAKLVK</sequence>
<dbReference type="VEuPathDB" id="VectorBase:ISCW005373"/>
<evidence type="ECO:0000313" key="1">
    <source>
        <dbReference type="EMBL" id="MOY38499.1"/>
    </source>
</evidence>
<dbReference type="AlphaFoldDB" id="A0A4D5RNF5"/>
<dbReference type="OrthoDB" id="77878at2759"/>
<dbReference type="PANTHER" id="PTHR20908">
    <property type="entry name" value="LD15586P"/>
    <property type="match status" value="1"/>
</dbReference>
<dbReference type="SUPFAM" id="SSF53474">
    <property type="entry name" value="alpha/beta-Hydrolases"/>
    <property type="match status" value="1"/>
</dbReference>
<dbReference type="PANTHER" id="PTHR20908:SF1">
    <property type="entry name" value="LD15586P"/>
    <property type="match status" value="1"/>
</dbReference>
<dbReference type="Pfam" id="PF05705">
    <property type="entry name" value="DUF829"/>
    <property type="match status" value="1"/>
</dbReference>
<dbReference type="Gene3D" id="3.40.50.1820">
    <property type="entry name" value="alpha/beta hydrolase"/>
    <property type="match status" value="1"/>
</dbReference>
<dbReference type="EMBL" id="GHJT01004528">
    <property type="protein sequence ID" value="MOY38499.1"/>
    <property type="molecule type" value="Transcribed_RNA"/>
</dbReference>
<accession>A0A4D5RNF5</accession>
<dbReference type="VEuPathDB" id="VectorBase:ISCI005373"/>
<dbReference type="VEuPathDB" id="VectorBase:ISCP_003913"/>
<organism evidence="1">
    <name type="scientific">Ixodes scapularis</name>
    <name type="common">Black-legged tick</name>
    <name type="synonym">Deer tick</name>
    <dbReference type="NCBI Taxonomy" id="6945"/>
    <lineage>
        <taxon>Eukaryota</taxon>
        <taxon>Metazoa</taxon>
        <taxon>Ecdysozoa</taxon>
        <taxon>Arthropoda</taxon>
        <taxon>Chelicerata</taxon>
        <taxon>Arachnida</taxon>
        <taxon>Acari</taxon>
        <taxon>Parasitiformes</taxon>
        <taxon>Ixodida</taxon>
        <taxon>Ixodoidea</taxon>
        <taxon>Ixodidae</taxon>
        <taxon>Ixodinae</taxon>
        <taxon>Ixodes</taxon>
    </lineage>
</organism>
<dbReference type="InterPro" id="IPR008547">
    <property type="entry name" value="DUF829_TMEM53"/>
</dbReference>
<reference evidence="1" key="1">
    <citation type="submission" date="2019-04" db="EMBL/GenBank/DDBJ databases">
        <title>An insight into the mialome of Ixodes scapularis.</title>
        <authorList>
            <person name="Ribeiro J.M."/>
            <person name="Mather T.N."/>
            <person name="Karim S."/>
        </authorList>
    </citation>
    <scope>NUCLEOTIDE SEQUENCE</scope>
</reference>
<protein>
    <recommendedName>
        <fullName evidence="2">Transmembrane protein 53</fullName>
    </recommendedName>
</protein>
<name>A0A4D5RNF5_IXOSC</name>
<dbReference type="InterPro" id="IPR029058">
    <property type="entry name" value="AB_hydrolase_fold"/>
</dbReference>
<evidence type="ECO:0008006" key="2">
    <source>
        <dbReference type="Google" id="ProtNLM"/>
    </source>
</evidence>